<dbReference type="Gramene" id="arahy.Tifrunner.gnm2.ann2.Ah14g518900.1">
    <property type="protein sequence ID" value="arahy.Tifrunner.gnm2.ann2.Ah14g518900.1-CDS"/>
    <property type="gene ID" value="arahy.Tifrunner.gnm2.ann2.Ah14g518900"/>
</dbReference>
<dbReference type="InterPro" id="IPR012349">
    <property type="entry name" value="Split_barrel_FMN-bd"/>
</dbReference>
<dbReference type="SUPFAM" id="SSF50475">
    <property type="entry name" value="FMN-binding split barrel"/>
    <property type="match status" value="1"/>
</dbReference>
<evidence type="ECO:0008006" key="3">
    <source>
        <dbReference type="Google" id="ProtNLM"/>
    </source>
</evidence>
<sequence>MNRNKSSTLLTYAEKCKNILASNWQGSLNTIKADAKGSKSDIHTSKVKYIIKRGQPFLWVPQNDLHNVNTIIDERGSFAVSTPFPGPLGSLFKSLKKLPARVALAGDVLLLKEDKAKSLAEKLQEVILSEQKSINEFSYTVSGVLSSSTDRTSRSVNLKELLAEGDDARYSIYRFKMRSCTFIDGNGGDFEVDVEDMEKSKADVLAPFSAKLIDGINQSNARRRALVLFCFVHMNVNAKDAYITWVDRKGFDVLAKVSSPIMKDGIGQYQWKEYRFMFKEEAQDVESFCCQLVEMEDEVVKKVSVSSGLA</sequence>
<dbReference type="Proteomes" id="UP000289738">
    <property type="component" value="Chromosome A04"/>
</dbReference>
<dbReference type="PANTHER" id="PTHR37375">
    <property type="entry name" value="EXPRESSED PROTEIN"/>
    <property type="match status" value="1"/>
</dbReference>
<evidence type="ECO:0000313" key="1">
    <source>
        <dbReference type="EMBL" id="RYR60095.1"/>
    </source>
</evidence>
<dbReference type="STRING" id="3818.A0A445DAA6"/>
<accession>A0A445DAA6</accession>
<dbReference type="AlphaFoldDB" id="A0A445DAA6"/>
<evidence type="ECO:0000313" key="2">
    <source>
        <dbReference type="Proteomes" id="UP000289738"/>
    </source>
</evidence>
<dbReference type="EMBL" id="SDMP01000004">
    <property type="protein sequence ID" value="RYR60095.1"/>
    <property type="molecule type" value="Genomic_DNA"/>
</dbReference>
<reference evidence="1 2" key="1">
    <citation type="submission" date="2019-01" db="EMBL/GenBank/DDBJ databases">
        <title>Sequencing of cultivated peanut Arachis hypogaea provides insights into genome evolution and oil improvement.</title>
        <authorList>
            <person name="Chen X."/>
        </authorList>
    </citation>
    <scope>NUCLEOTIDE SEQUENCE [LARGE SCALE GENOMIC DNA]</scope>
    <source>
        <strain evidence="2">cv. Fuhuasheng</strain>
        <tissue evidence="1">Leaves</tissue>
    </source>
</reference>
<comment type="caution">
    <text evidence="1">The sequence shown here is derived from an EMBL/GenBank/DDBJ whole genome shotgun (WGS) entry which is preliminary data.</text>
</comment>
<dbReference type="SMR" id="A0A445DAA6"/>
<organism evidence="1 2">
    <name type="scientific">Arachis hypogaea</name>
    <name type="common">Peanut</name>
    <dbReference type="NCBI Taxonomy" id="3818"/>
    <lineage>
        <taxon>Eukaryota</taxon>
        <taxon>Viridiplantae</taxon>
        <taxon>Streptophyta</taxon>
        <taxon>Embryophyta</taxon>
        <taxon>Tracheophyta</taxon>
        <taxon>Spermatophyta</taxon>
        <taxon>Magnoliopsida</taxon>
        <taxon>eudicotyledons</taxon>
        <taxon>Gunneridae</taxon>
        <taxon>Pentapetalae</taxon>
        <taxon>rosids</taxon>
        <taxon>fabids</taxon>
        <taxon>Fabales</taxon>
        <taxon>Fabaceae</taxon>
        <taxon>Papilionoideae</taxon>
        <taxon>50 kb inversion clade</taxon>
        <taxon>dalbergioids sensu lato</taxon>
        <taxon>Dalbergieae</taxon>
        <taxon>Pterocarpus clade</taxon>
        <taxon>Arachis</taxon>
    </lineage>
</organism>
<dbReference type="Gramene" id="arahy.Tifrunner.gnm2.ann2.Ah04g447100.1">
    <property type="protein sequence ID" value="arahy.Tifrunner.gnm2.ann2.Ah04g447100.1-CDS"/>
    <property type="gene ID" value="arahy.Tifrunner.gnm2.ann2.Ah04g447100"/>
</dbReference>
<protein>
    <recommendedName>
        <fullName evidence="3">DUF2470 domain-containing protein</fullName>
    </recommendedName>
</protein>
<dbReference type="Gene3D" id="2.30.110.10">
    <property type="entry name" value="Electron Transport, Fmn-binding Protein, Chain A"/>
    <property type="match status" value="1"/>
</dbReference>
<proteinExistence type="predicted"/>
<dbReference type="PANTHER" id="PTHR37375:SF1">
    <property type="entry name" value="DUF2470 DOMAIN-CONTAINING PROTEIN"/>
    <property type="match status" value="1"/>
</dbReference>
<name>A0A445DAA6_ARAHY</name>
<dbReference type="InterPro" id="IPR037119">
    <property type="entry name" value="Haem_oxidase_HugZ-like_sf"/>
</dbReference>
<keyword evidence="2" id="KW-1185">Reference proteome</keyword>
<dbReference type="Gene3D" id="3.20.180.10">
    <property type="entry name" value="PNP-oxidase-like"/>
    <property type="match status" value="1"/>
</dbReference>
<gene>
    <name evidence="1" type="ORF">Ahy_A04g017189</name>
</gene>